<protein>
    <submittedName>
        <fullName evidence="7">Sigma-70 family RNA polymerase sigma factor</fullName>
    </submittedName>
</protein>
<reference evidence="7 8" key="1">
    <citation type="submission" date="2020-08" db="EMBL/GenBank/DDBJ databases">
        <title>Genome public.</title>
        <authorList>
            <person name="Liu C."/>
            <person name="Sun Q."/>
        </authorList>
    </citation>
    <scope>NUCLEOTIDE SEQUENCE [LARGE SCALE GENOMIC DNA]</scope>
    <source>
        <strain evidence="7 8">NSJ-9</strain>
    </source>
</reference>
<keyword evidence="4" id="KW-0804">Transcription</keyword>
<dbReference type="InterPro" id="IPR014284">
    <property type="entry name" value="RNA_pol_sigma-70_dom"/>
</dbReference>
<dbReference type="Pfam" id="PF08281">
    <property type="entry name" value="Sigma70_r4_2"/>
    <property type="match status" value="1"/>
</dbReference>
<keyword evidence="2" id="KW-0805">Transcription regulation</keyword>
<proteinExistence type="inferred from homology"/>
<dbReference type="EMBL" id="JACOPG010000001">
    <property type="protein sequence ID" value="MBC5685750.1"/>
    <property type="molecule type" value="Genomic_DNA"/>
</dbReference>
<dbReference type="Proteomes" id="UP000643810">
    <property type="component" value="Unassembled WGS sequence"/>
</dbReference>
<feature type="domain" description="RNA polymerase sigma-70 region 2" evidence="5">
    <location>
        <begin position="24"/>
        <end position="88"/>
    </location>
</feature>
<gene>
    <name evidence="7" type="ORF">H8R94_03835</name>
</gene>
<dbReference type="InterPro" id="IPR036388">
    <property type="entry name" value="WH-like_DNA-bd_sf"/>
</dbReference>
<evidence type="ECO:0000313" key="7">
    <source>
        <dbReference type="EMBL" id="MBC5685750.1"/>
    </source>
</evidence>
<dbReference type="PANTHER" id="PTHR43133:SF60">
    <property type="entry name" value="RNA POLYMERASE SIGMA FACTOR SIGV"/>
    <property type="match status" value="1"/>
</dbReference>
<evidence type="ECO:0000259" key="6">
    <source>
        <dbReference type="Pfam" id="PF08281"/>
    </source>
</evidence>
<accession>A0ABR7GG53</accession>
<evidence type="ECO:0000256" key="1">
    <source>
        <dbReference type="ARBA" id="ARBA00010641"/>
    </source>
</evidence>
<comment type="similarity">
    <text evidence="1">Belongs to the sigma-70 factor family. ECF subfamily.</text>
</comment>
<comment type="caution">
    <text evidence="7">The sequence shown here is derived from an EMBL/GenBank/DDBJ whole genome shotgun (WGS) entry which is preliminary data.</text>
</comment>
<dbReference type="InterPro" id="IPR013325">
    <property type="entry name" value="RNA_pol_sigma_r2"/>
</dbReference>
<keyword evidence="3" id="KW-0731">Sigma factor</keyword>
<evidence type="ECO:0000256" key="2">
    <source>
        <dbReference type="ARBA" id="ARBA00023015"/>
    </source>
</evidence>
<dbReference type="SUPFAM" id="SSF88946">
    <property type="entry name" value="Sigma2 domain of RNA polymerase sigma factors"/>
    <property type="match status" value="1"/>
</dbReference>
<dbReference type="RefSeq" id="WP_118281348.1">
    <property type="nucleotide sequence ID" value="NZ_JACOPG010000001.1"/>
</dbReference>
<dbReference type="Pfam" id="PF04542">
    <property type="entry name" value="Sigma70_r2"/>
    <property type="match status" value="1"/>
</dbReference>
<feature type="domain" description="RNA polymerase sigma factor 70 region 4 type 2" evidence="6">
    <location>
        <begin position="109"/>
        <end position="160"/>
    </location>
</feature>
<sequence>MQSFFRTKKTEDDKQEIVEEALLANYDSYYRLAYAYVKNPEDAGDIVQEGAYQAIKKCRTLEKPEYVKTWLYRLMLNEVFSFCRKKQKTVSTEEVVTEPWTEDRYQDMDLWKALDALEDKDRTVILLRYFEEYKISEIADIMDEKVSTIKSRLYRGIKKMRIQMENDWIWEE</sequence>
<dbReference type="InterPro" id="IPR013249">
    <property type="entry name" value="RNA_pol_sigma70_r4_t2"/>
</dbReference>
<keyword evidence="8" id="KW-1185">Reference proteome</keyword>
<dbReference type="SUPFAM" id="SSF88659">
    <property type="entry name" value="Sigma3 and sigma4 domains of RNA polymerase sigma factors"/>
    <property type="match status" value="1"/>
</dbReference>
<name>A0ABR7GG53_9FIRM</name>
<evidence type="ECO:0000256" key="4">
    <source>
        <dbReference type="ARBA" id="ARBA00023163"/>
    </source>
</evidence>
<evidence type="ECO:0000256" key="3">
    <source>
        <dbReference type="ARBA" id="ARBA00023082"/>
    </source>
</evidence>
<dbReference type="Gene3D" id="1.10.1740.10">
    <property type="match status" value="1"/>
</dbReference>
<dbReference type="Gene3D" id="1.10.10.10">
    <property type="entry name" value="Winged helix-like DNA-binding domain superfamily/Winged helix DNA-binding domain"/>
    <property type="match status" value="1"/>
</dbReference>
<evidence type="ECO:0000259" key="5">
    <source>
        <dbReference type="Pfam" id="PF04542"/>
    </source>
</evidence>
<dbReference type="InterPro" id="IPR007627">
    <property type="entry name" value="RNA_pol_sigma70_r2"/>
</dbReference>
<dbReference type="PANTHER" id="PTHR43133">
    <property type="entry name" value="RNA POLYMERASE ECF-TYPE SIGMA FACTO"/>
    <property type="match status" value="1"/>
</dbReference>
<evidence type="ECO:0000313" key="8">
    <source>
        <dbReference type="Proteomes" id="UP000643810"/>
    </source>
</evidence>
<dbReference type="NCBIfam" id="TIGR02937">
    <property type="entry name" value="sigma70-ECF"/>
    <property type="match status" value="1"/>
</dbReference>
<dbReference type="InterPro" id="IPR013324">
    <property type="entry name" value="RNA_pol_sigma_r3/r4-like"/>
</dbReference>
<dbReference type="InterPro" id="IPR039425">
    <property type="entry name" value="RNA_pol_sigma-70-like"/>
</dbReference>
<organism evidence="7 8">
    <name type="scientific">Roseburia lenta</name>
    <dbReference type="NCBI Taxonomy" id="2763061"/>
    <lineage>
        <taxon>Bacteria</taxon>
        <taxon>Bacillati</taxon>
        <taxon>Bacillota</taxon>
        <taxon>Clostridia</taxon>
        <taxon>Lachnospirales</taxon>
        <taxon>Lachnospiraceae</taxon>
        <taxon>Roseburia</taxon>
    </lineage>
</organism>
<dbReference type="CDD" id="cd06171">
    <property type="entry name" value="Sigma70_r4"/>
    <property type="match status" value="1"/>
</dbReference>